<proteinExistence type="predicted"/>
<protein>
    <submittedName>
        <fullName evidence="2">DUF1793 domain-containing protein</fullName>
    </submittedName>
</protein>
<dbReference type="Proteomes" id="UP000095285">
    <property type="component" value="Unassembled WGS sequence"/>
</dbReference>
<evidence type="ECO:0000313" key="2">
    <source>
        <dbReference type="WBParaSite" id="EN70_5499"/>
    </source>
</evidence>
<accession>A0A1I7VRN9</accession>
<dbReference type="WBParaSite" id="EN70_5499">
    <property type="protein sequence ID" value="EN70_5499"/>
    <property type="gene ID" value="EN70_5499"/>
</dbReference>
<sequence>MILWQIEPQRAGNNSLLPQWHRAVQASVMGEGWKFDWSHFMASVPNYDHNRLLATNTWGSLAQIHLTNRSRFLASVQGLAELKKEAKEAK</sequence>
<dbReference type="AlphaFoldDB" id="A0A1I7VRN9"/>
<name>A0A1I7VRN9_LOALO</name>
<evidence type="ECO:0000313" key="1">
    <source>
        <dbReference type="Proteomes" id="UP000095285"/>
    </source>
</evidence>
<organism evidence="1 2">
    <name type="scientific">Loa loa</name>
    <name type="common">Eye worm</name>
    <name type="synonym">Filaria loa</name>
    <dbReference type="NCBI Taxonomy" id="7209"/>
    <lineage>
        <taxon>Eukaryota</taxon>
        <taxon>Metazoa</taxon>
        <taxon>Ecdysozoa</taxon>
        <taxon>Nematoda</taxon>
        <taxon>Chromadorea</taxon>
        <taxon>Rhabditida</taxon>
        <taxon>Spirurina</taxon>
        <taxon>Spiruromorpha</taxon>
        <taxon>Filarioidea</taxon>
        <taxon>Onchocercidae</taxon>
        <taxon>Loa</taxon>
    </lineage>
</organism>
<keyword evidence="1" id="KW-1185">Reference proteome</keyword>
<reference evidence="2" key="2">
    <citation type="submission" date="2016-11" db="UniProtKB">
        <authorList>
            <consortium name="WormBaseParasite"/>
        </authorList>
    </citation>
    <scope>IDENTIFICATION</scope>
</reference>
<reference evidence="1" key="1">
    <citation type="submission" date="2012-04" db="EMBL/GenBank/DDBJ databases">
        <title>The Genome Sequence of Loa loa.</title>
        <authorList>
            <consortium name="The Broad Institute Genome Sequencing Platform"/>
            <consortium name="Broad Institute Genome Sequencing Center for Infectious Disease"/>
            <person name="Nutman T.B."/>
            <person name="Fink D.L."/>
            <person name="Russ C."/>
            <person name="Young S."/>
            <person name="Zeng Q."/>
            <person name="Gargeya S."/>
            <person name="Alvarado L."/>
            <person name="Berlin A."/>
            <person name="Chapman S.B."/>
            <person name="Chen Z."/>
            <person name="Freedman E."/>
            <person name="Gellesch M."/>
            <person name="Goldberg J."/>
            <person name="Griggs A."/>
            <person name="Gujja S."/>
            <person name="Heilman E.R."/>
            <person name="Heiman D."/>
            <person name="Howarth C."/>
            <person name="Mehta T."/>
            <person name="Neiman D."/>
            <person name="Pearson M."/>
            <person name="Roberts A."/>
            <person name="Saif S."/>
            <person name="Shea T."/>
            <person name="Shenoy N."/>
            <person name="Sisk P."/>
            <person name="Stolte C."/>
            <person name="Sykes S."/>
            <person name="White J."/>
            <person name="Yandava C."/>
            <person name="Haas B."/>
            <person name="Henn M.R."/>
            <person name="Nusbaum C."/>
            <person name="Birren B."/>
        </authorList>
    </citation>
    <scope>NUCLEOTIDE SEQUENCE [LARGE SCALE GENOMIC DNA]</scope>
</reference>